<accession>A0ABU5V2X4</accession>
<sequence>MKGFTTAMLVAAALLSTPCLAARSTLIDRTWAPVSENHAELEHDGRHYVLDTYIVMFQQPYYIHVRAKDGKPLDAAALVDMASDYITPRGCTEPLQRRSDLDRSSGDGTDVVLGFQC</sequence>
<organism evidence="2 3">
    <name type="scientific">Stenotrophomonas capsici</name>
    <dbReference type="NCBI Taxonomy" id="3110230"/>
    <lineage>
        <taxon>Bacteria</taxon>
        <taxon>Pseudomonadati</taxon>
        <taxon>Pseudomonadota</taxon>
        <taxon>Gammaproteobacteria</taxon>
        <taxon>Lysobacterales</taxon>
        <taxon>Lysobacteraceae</taxon>
        <taxon>Stenotrophomonas</taxon>
    </lineage>
</organism>
<feature type="signal peptide" evidence="1">
    <location>
        <begin position="1"/>
        <end position="21"/>
    </location>
</feature>
<evidence type="ECO:0008006" key="4">
    <source>
        <dbReference type="Google" id="ProtNLM"/>
    </source>
</evidence>
<feature type="chain" id="PRO_5047416364" description="Secreted protein" evidence="1">
    <location>
        <begin position="22"/>
        <end position="117"/>
    </location>
</feature>
<evidence type="ECO:0000313" key="2">
    <source>
        <dbReference type="EMBL" id="MEA5667713.1"/>
    </source>
</evidence>
<name>A0ABU5V2X4_9GAMM</name>
<proteinExistence type="predicted"/>
<keyword evidence="3" id="KW-1185">Reference proteome</keyword>
<protein>
    <recommendedName>
        <fullName evidence="4">Secreted protein</fullName>
    </recommendedName>
</protein>
<dbReference type="RefSeq" id="WP_132863691.1">
    <property type="nucleotide sequence ID" value="NZ_JAYFUH010000109.1"/>
</dbReference>
<comment type="caution">
    <text evidence="2">The sequence shown here is derived from an EMBL/GenBank/DDBJ whole genome shotgun (WGS) entry which is preliminary data.</text>
</comment>
<dbReference type="EMBL" id="JAYFUH010000109">
    <property type="protein sequence ID" value="MEA5667713.1"/>
    <property type="molecule type" value="Genomic_DNA"/>
</dbReference>
<keyword evidence="1" id="KW-0732">Signal</keyword>
<evidence type="ECO:0000256" key="1">
    <source>
        <dbReference type="SAM" id="SignalP"/>
    </source>
</evidence>
<gene>
    <name evidence="2" type="ORF">VA603_09240</name>
</gene>
<evidence type="ECO:0000313" key="3">
    <source>
        <dbReference type="Proteomes" id="UP001301653"/>
    </source>
</evidence>
<dbReference type="Proteomes" id="UP001301653">
    <property type="component" value="Unassembled WGS sequence"/>
</dbReference>
<reference evidence="2 3" key="1">
    <citation type="submission" date="2023-12" db="EMBL/GenBank/DDBJ databases">
        <title>Stenotrophomonas guangdongensis sp. nov., isolated from wilted pepper plants (Capsicum annuum).</title>
        <authorList>
            <person name="Qiu M."/>
            <person name="Li Y."/>
            <person name="Liu Q."/>
            <person name="Zhang X."/>
            <person name="Huang Y."/>
            <person name="Guo R."/>
            <person name="Hu M."/>
            <person name="Zhou J."/>
            <person name="Zhou X."/>
        </authorList>
    </citation>
    <scope>NUCLEOTIDE SEQUENCE [LARGE SCALE GENOMIC DNA]</scope>
    <source>
        <strain evidence="2 3">MH1</strain>
    </source>
</reference>